<proteinExistence type="predicted"/>
<keyword evidence="2" id="KW-1185">Reference proteome</keyword>
<accession>A0ABX0P6H4</accession>
<dbReference type="Proteomes" id="UP000716322">
    <property type="component" value="Unassembled WGS sequence"/>
</dbReference>
<dbReference type="RefSeq" id="WP_166856788.1">
    <property type="nucleotide sequence ID" value="NZ_JAAQOM010000002.1"/>
</dbReference>
<gene>
    <name evidence="1" type="ORF">HAV22_04115</name>
</gene>
<evidence type="ECO:0000313" key="1">
    <source>
        <dbReference type="EMBL" id="NIA52837.1"/>
    </source>
</evidence>
<name>A0ABX0P6H4_9BURK</name>
<protein>
    <submittedName>
        <fullName evidence="1">Uncharacterized protein</fullName>
    </submittedName>
</protein>
<organism evidence="1 2">
    <name type="scientific">Telluria antibiotica</name>
    <dbReference type="NCBI Taxonomy" id="2717319"/>
    <lineage>
        <taxon>Bacteria</taxon>
        <taxon>Pseudomonadati</taxon>
        <taxon>Pseudomonadota</taxon>
        <taxon>Betaproteobacteria</taxon>
        <taxon>Burkholderiales</taxon>
        <taxon>Oxalobacteraceae</taxon>
        <taxon>Telluria group</taxon>
        <taxon>Telluria</taxon>
    </lineage>
</organism>
<sequence length="258" mass="30183">MNGWIERLRESLPTVRRDFYERGFGLPCQYLEAVESVRKRGEGENDYQYYMDEVLYESFFLKYPWQASVRTQLNANQRSPYLEFLESKANDWGATLSLDPNFDRFCKFEKPDAWLRLLSQFRSEKQSEQHMFAPELKQFVSGARGSIIAGIQCIAETFGYHVKRPVKSSDKLMVLCDEIDGECYSSLRVIDLRALKKNGDVLVQFVFSEVPDKVFGLNKFIPGAYLYQLSNDGFDMTIFSFFLQCVFMSRLRAELRNR</sequence>
<evidence type="ECO:0000313" key="2">
    <source>
        <dbReference type="Proteomes" id="UP000716322"/>
    </source>
</evidence>
<comment type="caution">
    <text evidence="1">The sequence shown here is derived from an EMBL/GenBank/DDBJ whole genome shotgun (WGS) entry which is preliminary data.</text>
</comment>
<reference evidence="1 2" key="1">
    <citation type="submission" date="2020-03" db="EMBL/GenBank/DDBJ databases">
        <title>Genome sequence of strain Massilia sp. TW-1.</title>
        <authorList>
            <person name="Chaudhary D.K."/>
        </authorList>
    </citation>
    <scope>NUCLEOTIDE SEQUENCE [LARGE SCALE GENOMIC DNA]</scope>
    <source>
        <strain evidence="1 2">TW-1</strain>
    </source>
</reference>
<dbReference type="EMBL" id="JAAQOM010000002">
    <property type="protein sequence ID" value="NIA52837.1"/>
    <property type="molecule type" value="Genomic_DNA"/>
</dbReference>